<dbReference type="SMART" id="SM01121">
    <property type="entry name" value="Dak1_2"/>
    <property type="match status" value="1"/>
</dbReference>
<dbReference type="SUPFAM" id="SSF101473">
    <property type="entry name" value="DhaL-like"/>
    <property type="match status" value="1"/>
</dbReference>
<accession>D1CCP3</accession>
<dbReference type="InterPro" id="IPR048394">
    <property type="entry name" value="FakA-like_M"/>
</dbReference>
<dbReference type="Pfam" id="PF02734">
    <property type="entry name" value="Dak2"/>
    <property type="match status" value="1"/>
</dbReference>
<feature type="domain" description="DhaL" evidence="1">
    <location>
        <begin position="18"/>
        <end position="210"/>
    </location>
</feature>
<dbReference type="InterPro" id="IPR036117">
    <property type="entry name" value="DhaL_dom_sf"/>
</dbReference>
<dbReference type="SMART" id="SM01120">
    <property type="entry name" value="Dak2"/>
    <property type="match status" value="1"/>
</dbReference>
<reference evidence="3" key="1">
    <citation type="journal article" date="2010" name="Stand. Genomic Sci.">
        <title>Complete genome sequence of 'Thermobaculum terrenum' type strain (YNP1).</title>
        <authorList>
            <person name="Kiss H."/>
            <person name="Cleland D."/>
            <person name="Lapidus A."/>
            <person name="Lucas S."/>
            <person name="Glavina Del Rio T."/>
            <person name="Nolan M."/>
            <person name="Tice H."/>
            <person name="Han C."/>
            <person name="Goodwin L."/>
            <person name="Pitluck S."/>
            <person name="Liolios K."/>
            <person name="Ivanova N."/>
            <person name="Mavromatis K."/>
            <person name="Ovchinnikova G."/>
            <person name="Pati A."/>
            <person name="Chen A."/>
            <person name="Palaniappan K."/>
            <person name="Land M."/>
            <person name="Hauser L."/>
            <person name="Chang Y."/>
            <person name="Jeffries C."/>
            <person name="Lu M."/>
            <person name="Brettin T."/>
            <person name="Detter J."/>
            <person name="Goker M."/>
            <person name="Tindall B."/>
            <person name="Beck B."/>
            <person name="McDermott T."/>
            <person name="Woyke T."/>
            <person name="Bristow J."/>
            <person name="Eisen J."/>
            <person name="Markowitz V."/>
            <person name="Hugenholtz P."/>
            <person name="Kyrpides N."/>
            <person name="Klenk H."/>
            <person name="Cheng J."/>
        </authorList>
    </citation>
    <scope>NUCLEOTIDE SEQUENCE [LARGE SCALE GENOMIC DNA]</scope>
    <source>
        <strain evidence="3">ATCC BAA-798 / YNP1</strain>
    </source>
</reference>
<dbReference type="RefSeq" id="WP_012875592.1">
    <property type="nucleotide sequence ID" value="NC_013525.1"/>
</dbReference>
<dbReference type="PANTHER" id="PTHR33434">
    <property type="entry name" value="DEGV DOMAIN-CONTAINING PROTEIN DR_1986-RELATED"/>
    <property type="match status" value="1"/>
</dbReference>
<dbReference type="Pfam" id="PF21645">
    <property type="entry name" value="FakA-like_M"/>
    <property type="match status" value="1"/>
</dbReference>
<keyword evidence="3" id="KW-1185">Reference proteome</keyword>
<dbReference type="PROSITE" id="PS51480">
    <property type="entry name" value="DHAL"/>
    <property type="match status" value="1"/>
</dbReference>
<dbReference type="HOGENOM" id="CLU_017496_1_0_0"/>
<evidence type="ECO:0000313" key="2">
    <source>
        <dbReference type="EMBL" id="ACZ42558.1"/>
    </source>
</evidence>
<dbReference type="InterPro" id="IPR050270">
    <property type="entry name" value="DegV_domain_contain"/>
</dbReference>
<dbReference type="EMBL" id="CP001825">
    <property type="protein sequence ID" value="ACZ42558.1"/>
    <property type="molecule type" value="Genomic_DNA"/>
</dbReference>
<dbReference type="Proteomes" id="UP000000323">
    <property type="component" value="Chromosome 1"/>
</dbReference>
<name>D1CCP3_THET1</name>
<dbReference type="InterPro" id="IPR019986">
    <property type="entry name" value="YloV-like"/>
</dbReference>
<organism evidence="2 3">
    <name type="scientific">Thermobaculum terrenum (strain ATCC BAA-798 / CCMEE 7001 / YNP1)</name>
    <dbReference type="NCBI Taxonomy" id="525904"/>
    <lineage>
        <taxon>Bacteria</taxon>
        <taxon>Bacillati</taxon>
        <taxon>Chloroflexota</taxon>
        <taxon>Chloroflexia</taxon>
        <taxon>Candidatus Thermobaculales</taxon>
        <taxon>Candidatus Thermobaculaceae</taxon>
        <taxon>Thermobaculum</taxon>
    </lineage>
</organism>
<sequence>MKPEISLEGKNIQTCGVDVLVESLKYSSKWLEQHRERINRLNVFPVPDGDTGDNMLMTMLGAVRAIEEQAPTTMAALADALEEGALMASRGNSGVILSQMIAGFASVIRGFDSLDVRILAEAFKVASEYGFRAHSEPVEGTMMTVARDIAKSAHQAARNTNSIIDFLSIIIDDARESVKATQYMLPKLQQAGVVDAGGEGLVVILDGALRYFKGELLEINEDSFEGADFASVDLEEEDIYGYCTNFVLRGHNIDVEEFRSKMQSMGTSVLVVGTPAIVKVHVHTEQPGEVLSYALKFGTLHQIKLDNMGDQYEQNVLHTRTHPSSQITTGLVIVAAGQGFTRMLQREDGVIVVQGGQTMNPSTGEIIKAVRECPADAVIILPNNPNIIMSAERAVGSAGKRVEVVPTKSMAEGIVASMAYNPSLTLEENLENIRSAIRNVRSIEVTRAVRDAQVKDVSVKEGDYIGLLDGQIVASGADLSDVMRHILETIEDLDEYELITLYRGHDLSQRDVESLAEFLKETFPDIAVEVYDGGQPHYQIIASLE</sequence>
<dbReference type="STRING" id="525904.Tter_1652"/>
<dbReference type="InterPro" id="IPR033470">
    <property type="entry name" value="FakA-like_C"/>
</dbReference>
<evidence type="ECO:0000313" key="3">
    <source>
        <dbReference type="Proteomes" id="UP000000323"/>
    </source>
</evidence>
<dbReference type="KEGG" id="ttr:Tter_1652"/>
<evidence type="ECO:0000259" key="1">
    <source>
        <dbReference type="PROSITE" id="PS51480"/>
    </source>
</evidence>
<dbReference type="Pfam" id="PF13684">
    <property type="entry name" value="FakA-like_C"/>
    <property type="match status" value="1"/>
</dbReference>
<protein>
    <submittedName>
        <fullName evidence="2">Dak phosphatase</fullName>
    </submittedName>
</protein>
<dbReference type="NCBIfam" id="TIGR03599">
    <property type="entry name" value="YloV"/>
    <property type="match status" value="1"/>
</dbReference>
<dbReference type="eggNOG" id="COG1461">
    <property type="taxonomic scope" value="Bacteria"/>
</dbReference>
<dbReference type="InterPro" id="IPR004007">
    <property type="entry name" value="DhaL_dom"/>
</dbReference>
<proteinExistence type="predicted"/>
<dbReference type="GO" id="GO:0004371">
    <property type="term" value="F:glycerone kinase activity"/>
    <property type="evidence" value="ECO:0007669"/>
    <property type="project" value="InterPro"/>
</dbReference>
<dbReference type="GO" id="GO:0006071">
    <property type="term" value="P:glycerol metabolic process"/>
    <property type="evidence" value="ECO:0007669"/>
    <property type="project" value="InterPro"/>
</dbReference>
<dbReference type="AlphaFoldDB" id="D1CCP3"/>
<dbReference type="Gene3D" id="1.25.40.340">
    <property type="match status" value="1"/>
</dbReference>
<dbReference type="PANTHER" id="PTHR33434:SF4">
    <property type="entry name" value="PHOSPHATASE PROTEIN"/>
    <property type="match status" value="1"/>
</dbReference>
<gene>
    <name evidence="2" type="ordered locus">Tter_1652</name>
</gene>